<dbReference type="Proteomes" id="UP000000437">
    <property type="component" value="Chromosome 25"/>
</dbReference>
<proteinExistence type="predicted"/>
<protein>
    <submittedName>
        <fullName evidence="2">Dynein light chain roadblock-type 2 isoform X1</fullName>
    </submittedName>
</protein>
<dbReference type="RefSeq" id="XP_073797718.1">
    <property type="nucleotide sequence ID" value="XM_073941617.1"/>
</dbReference>
<gene>
    <name evidence="2" type="primary">dynlrb2</name>
    <name evidence="2" type="synonym">si:ch211-147k9.8</name>
</gene>
<keyword evidence="1" id="KW-1185">Reference proteome</keyword>
<evidence type="ECO:0000313" key="2">
    <source>
        <dbReference type="RefSeq" id="XP_073797718.1"/>
    </source>
</evidence>
<evidence type="ECO:0000313" key="1">
    <source>
        <dbReference type="Proteomes" id="UP000000437"/>
    </source>
</evidence>
<organism evidence="1 2">
    <name type="scientific">Danio rerio</name>
    <name type="common">Zebrafish</name>
    <name type="synonym">Brachydanio rerio</name>
    <dbReference type="NCBI Taxonomy" id="7955"/>
    <lineage>
        <taxon>Eukaryota</taxon>
        <taxon>Metazoa</taxon>
        <taxon>Chordata</taxon>
        <taxon>Craniata</taxon>
        <taxon>Vertebrata</taxon>
        <taxon>Euteleostomi</taxon>
        <taxon>Actinopterygii</taxon>
        <taxon>Neopterygii</taxon>
        <taxon>Teleostei</taxon>
        <taxon>Ostariophysi</taxon>
        <taxon>Cypriniformes</taxon>
        <taxon>Danionidae</taxon>
        <taxon>Danioninae</taxon>
        <taxon>Danio</taxon>
    </lineage>
</organism>
<reference evidence="2" key="1">
    <citation type="submission" date="2025-08" db="UniProtKB">
        <authorList>
            <consortium name="RefSeq"/>
        </authorList>
    </citation>
    <scope>IDENTIFICATION</scope>
    <source>
        <strain evidence="2">Tuebingen</strain>
        <tissue evidence="2">Fibroblasts and whole tissue</tissue>
    </source>
</reference>
<name>A0AC58IU07_DANRE</name>
<accession>A0AC58IU07</accession>
<sequence>MKEYCAATRTHGGRSTPDLSDMAEVEDTLKRIQAQHGVIGTIVVNGEVSRELRWAGLRLETPGLKRNPTPALLPAFAWVSSGCSGFPYSPKTCGTGIPIRTTLDNSTSVQYAGLLHQLTMKARSAVRDIDPQNELTFLRIRSKKHEIMVAPDKEYLLIAIQNPSE</sequence>